<comment type="caution">
    <text evidence="2">The sequence shown here is derived from an EMBL/GenBank/DDBJ whole genome shotgun (WGS) entry which is preliminary data.</text>
</comment>
<reference evidence="2 3" key="1">
    <citation type="journal article" date="2020" name="IScience">
        <title>Genome Sequencing of the Endangered Kingdonia uniflora (Circaeasteraceae, Ranunculales) Reveals Potential Mechanisms of Evolutionary Specialization.</title>
        <authorList>
            <person name="Sun Y."/>
            <person name="Deng T."/>
            <person name="Zhang A."/>
            <person name="Moore M.J."/>
            <person name="Landis J.B."/>
            <person name="Lin N."/>
            <person name="Zhang H."/>
            <person name="Zhang X."/>
            <person name="Huang J."/>
            <person name="Zhang X."/>
            <person name="Sun H."/>
            <person name="Wang H."/>
        </authorList>
    </citation>
    <scope>NUCLEOTIDE SEQUENCE [LARGE SCALE GENOMIC DNA]</scope>
    <source>
        <strain evidence="2">TB1705</strain>
        <tissue evidence="2">Leaf</tissue>
    </source>
</reference>
<proteinExistence type="predicted"/>
<evidence type="ECO:0000256" key="1">
    <source>
        <dbReference type="SAM" id="Phobius"/>
    </source>
</evidence>
<evidence type="ECO:0000313" key="2">
    <source>
        <dbReference type="EMBL" id="KAF6162936.1"/>
    </source>
</evidence>
<keyword evidence="1" id="KW-0472">Membrane</keyword>
<sequence>MRSQTSCKMKMKGSHIYILIVGMFLQMLCSIILVRRLNPNIKGKSSSVKTRSMSYGLPLSVSHALKPSAMATIAQKFNLNLKNM</sequence>
<dbReference type="Proteomes" id="UP000541444">
    <property type="component" value="Unassembled WGS sequence"/>
</dbReference>
<accession>A0A7J7N731</accession>
<dbReference type="AlphaFoldDB" id="A0A7J7N731"/>
<keyword evidence="1" id="KW-1133">Transmembrane helix</keyword>
<organism evidence="2 3">
    <name type="scientific">Kingdonia uniflora</name>
    <dbReference type="NCBI Taxonomy" id="39325"/>
    <lineage>
        <taxon>Eukaryota</taxon>
        <taxon>Viridiplantae</taxon>
        <taxon>Streptophyta</taxon>
        <taxon>Embryophyta</taxon>
        <taxon>Tracheophyta</taxon>
        <taxon>Spermatophyta</taxon>
        <taxon>Magnoliopsida</taxon>
        <taxon>Ranunculales</taxon>
        <taxon>Circaeasteraceae</taxon>
        <taxon>Kingdonia</taxon>
    </lineage>
</organism>
<protein>
    <submittedName>
        <fullName evidence="2">Uncharacterized protein</fullName>
    </submittedName>
</protein>
<feature type="transmembrane region" description="Helical" evidence="1">
    <location>
        <begin position="15"/>
        <end position="34"/>
    </location>
</feature>
<evidence type="ECO:0000313" key="3">
    <source>
        <dbReference type="Proteomes" id="UP000541444"/>
    </source>
</evidence>
<keyword evidence="3" id="KW-1185">Reference proteome</keyword>
<gene>
    <name evidence="2" type="ORF">GIB67_021085</name>
</gene>
<dbReference type="EMBL" id="JACGCM010001009">
    <property type="protein sequence ID" value="KAF6162936.1"/>
    <property type="molecule type" value="Genomic_DNA"/>
</dbReference>
<name>A0A7J7N731_9MAGN</name>
<keyword evidence="1" id="KW-0812">Transmembrane</keyword>